<reference evidence="1 2" key="1">
    <citation type="submission" date="2018-11" db="EMBL/GenBank/DDBJ databases">
        <title>The genome draft of YIM 96095.</title>
        <authorList>
            <person name="Tang S.-K."/>
            <person name="Chunyu W.-X."/>
            <person name="Feng Y.-Z."/>
        </authorList>
    </citation>
    <scope>NUCLEOTIDE SEQUENCE [LARGE SCALE GENOMIC DNA]</scope>
    <source>
        <strain evidence="1 2">YIM 96095</strain>
    </source>
</reference>
<accession>A0A3N0E9C7</accession>
<organism evidence="1 2">
    <name type="scientific">Halostreptopolyspora alba</name>
    <dbReference type="NCBI Taxonomy" id="2487137"/>
    <lineage>
        <taxon>Bacteria</taxon>
        <taxon>Bacillati</taxon>
        <taxon>Actinomycetota</taxon>
        <taxon>Actinomycetes</taxon>
        <taxon>Streptosporangiales</taxon>
        <taxon>Nocardiopsidaceae</taxon>
        <taxon>Halostreptopolyspora</taxon>
    </lineage>
</organism>
<dbReference type="InterPro" id="IPR021373">
    <property type="entry name" value="DUF2993"/>
</dbReference>
<evidence type="ECO:0000313" key="1">
    <source>
        <dbReference type="EMBL" id="RNL84438.1"/>
    </source>
</evidence>
<protein>
    <submittedName>
        <fullName evidence="1">DUF2993 domain-containing protein</fullName>
    </submittedName>
</protein>
<keyword evidence="2" id="KW-1185">Reference proteome</keyword>
<dbReference type="OrthoDB" id="3215846at2"/>
<dbReference type="Proteomes" id="UP000269198">
    <property type="component" value="Unassembled WGS sequence"/>
</dbReference>
<sequence length="231" mass="24564">MRKILVLLVFLVVVLVVADRGLHYAAQHEIANRVSQQYDMASEPEVTISGIPFLTQAVSGDYPEVRIVTGALTVGEVQLERVDITAHDVEAPLGDLLSEPQITANAAEAQVTLPYSELQKQLPEGIVIESENGQPRVSGDLAVLGFSVAVAADIEVTAEEDSFTITPSNIDVGESPVDVGSTVEEQLTVSVPAPQLPFDLQVTGVEEQPNGVEVSAEASEVDLVNGANRQQ</sequence>
<dbReference type="AlphaFoldDB" id="A0A3N0E9C7"/>
<comment type="caution">
    <text evidence="1">The sequence shown here is derived from an EMBL/GenBank/DDBJ whole genome shotgun (WGS) entry which is preliminary data.</text>
</comment>
<gene>
    <name evidence="1" type="ORF">EFW17_12890</name>
</gene>
<dbReference type="Pfam" id="PF11209">
    <property type="entry name" value="LmeA"/>
    <property type="match status" value="1"/>
</dbReference>
<evidence type="ECO:0000313" key="2">
    <source>
        <dbReference type="Proteomes" id="UP000269198"/>
    </source>
</evidence>
<proteinExistence type="predicted"/>
<dbReference type="EMBL" id="RJMB01000011">
    <property type="protein sequence ID" value="RNL84438.1"/>
    <property type="molecule type" value="Genomic_DNA"/>
</dbReference>
<dbReference type="RefSeq" id="WP_123201608.1">
    <property type="nucleotide sequence ID" value="NZ_RJMB01000011.1"/>
</dbReference>
<name>A0A3N0E9C7_9ACTN</name>